<dbReference type="EMBL" id="CP050124">
    <property type="protein sequence ID" value="QIP39229.1"/>
    <property type="molecule type" value="Genomic_DNA"/>
</dbReference>
<proteinExistence type="predicted"/>
<gene>
    <name evidence="1" type="ORF">G9444_1985</name>
</gene>
<evidence type="ECO:0000313" key="2">
    <source>
        <dbReference type="Proteomes" id="UP000502345"/>
    </source>
</evidence>
<protein>
    <submittedName>
        <fullName evidence="1">Uncharacterized protein</fullName>
    </submittedName>
</protein>
<accession>A0A6G9CQS5</accession>
<sequence>MIELSTSNLSVKYEPVDARERGFEEVCDARNGAVGGVGAEEFANRGRPSGLDPGVGVDSADQFTRRRVKTRISGMHNTLA</sequence>
<evidence type="ECO:0000313" key="1">
    <source>
        <dbReference type="EMBL" id="QIP39229.1"/>
    </source>
</evidence>
<dbReference type="Proteomes" id="UP000502345">
    <property type="component" value="Chromosome"/>
</dbReference>
<name>A0A6G9CQS5_RHOER</name>
<reference evidence="1 2" key="1">
    <citation type="submission" date="2020-03" db="EMBL/GenBank/DDBJ databases">
        <title>Screen low temperature-resistant strains for efficient degradation of petroleum hydrocarbons under the low temperature.</title>
        <authorList>
            <person name="Wang Y."/>
            <person name="Chen J."/>
        </authorList>
    </citation>
    <scope>NUCLEOTIDE SEQUENCE [LARGE SCALE GENOMIC DNA]</scope>
    <source>
        <strain evidence="1 2">KB1</strain>
    </source>
</reference>
<organism evidence="1 2">
    <name type="scientific">Rhodococcus erythropolis</name>
    <name type="common">Arthrobacter picolinophilus</name>
    <dbReference type="NCBI Taxonomy" id="1833"/>
    <lineage>
        <taxon>Bacteria</taxon>
        <taxon>Bacillati</taxon>
        <taxon>Actinomycetota</taxon>
        <taxon>Actinomycetes</taxon>
        <taxon>Mycobacteriales</taxon>
        <taxon>Nocardiaceae</taxon>
        <taxon>Rhodococcus</taxon>
        <taxon>Rhodococcus erythropolis group</taxon>
    </lineage>
</organism>
<dbReference type="AlphaFoldDB" id="A0A6G9CQS5"/>